<dbReference type="EMBL" id="CAJOBA010038868">
    <property type="protein sequence ID" value="CAF4068243.1"/>
    <property type="molecule type" value="Genomic_DNA"/>
</dbReference>
<dbReference type="SUPFAM" id="SSF48264">
    <property type="entry name" value="Cytochrome P450"/>
    <property type="match status" value="1"/>
</dbReference>
<dbReference type="GO" id="GO:0016705">
    <property type="term" value="F:oxidoreductase activity, acting on paired donors, with incorporation or reduction of molecular oxygen"/>
    <property type="evidence" value="ECO:0007669"/>
    <property type="project" value="InterPro"/>
</dbReference>
<keyword evidence="4 6" id="KW-0408">Iron</keyword>
<dbReference type="InterPro" id="IPR050529">
    <property type="entry name" value="CYP450_sterol_14alpha_dmase"/>
</dbReference>
<sequence>MFAQIDTLILLLFYIPIFFVQGLVPAILAARKHYGPTFYLKIWGIKRRIFFITDPEGRKTISKSAFIRIPDGLVAQVFGVSDKTVEMFVNPENIHDFGTIFEGIELKKMTSRHTVNLQKTIRECLDYGEKWSESGLYDLCSTLVYESITTTLFGSSVDARSIVKDLKSFDTDVHLLAYPAPYRWCKPNLIRSRNKIAERLSSVKNDDSENVFVSKLNELASLLSKEDVGSINMAVLWAAYGNVIPAIFWTYFYLRRYPNIYEIILREIESASSEAKEDDLIYSMPHLDGVMEETMRLTANALIVRECMQDMKLMIVNAGYEVSLAENDILILFPFASQIDEEYFPRPHEFVHDRFVIGSPNQASAAARRIHAPFGEGKFVCPGRLLGKNVIKWTIVAMIKQFDIDFFDDCETIKKPTMLKSRQGFGIPPPQKDIRIRYRVK</sequence>
<evidence type="ECO:0000313" key="8">
    <source>
        <dbReference type="EMBL" id="CAF1261739.1"/>
    </source>
</evidence>
<dbReference type="GO" id="GO:0020037">
    <property type="term" value="F:heme binding"/>
    <property type="evidence" value="ECO:0007669"/>
    <property type="project" value="InterPro"/>
</dbReference>
<evidence type="ECO:0000256" key="4">
    <source>
        <dbReference type="ARBA" id="ARBA00023004"/>
    </source>
</evidence>
<dbReference type="PANTHER" id="PTHR24304:SF4">
    <property type="entry name" value="CYTOCHROME P450"/>
    <property type="match status" value="1"/>
</dbReference>
<dbReference type="PANTHER" id="PTHR24304">
    <property type="entry name" value="CYTOCHROME P450 FAMILY 7"/>
    <property type="match status" value="1"/>
</dbReference>
<comment type="caution">
    <text evidence="8">The sequence shown here is derived from an EMBL/GenBank/DDBJ whole genome shotgun (WGS) entry which is preliminary data.</text>
</comment>
<evidence type="ECO:0000256" key="7">
    <source>
        <dbReference type="SAM" id="Phobius"/>
    </source>
</evidence>
<proteinExistence type="inferred from homology"/>
<keyword evidence="2 6" id="KW-0349">Heme</keyword>
<evidence type="ECO:0008006" key="11">
    <source>
        <dbReference type="Google" id="ProtNLM"/>
    </source>
</evidence>
<dbReference type="GO" id="GO:0005506">
    <property type="term" value="F:iron ion binding"/>
    <property type="evidence" value="ECO:0007669"/>
    <property type="project" value="InterPro"/>
</dbReference>
<dbReference type="Pfam" id="PF00067">
    <property type="entry name" value="p450"/>
    <property type="match status" value="1"/>
</dbReference>
<protein>
    <recommendedName>
        <fullName evidence="11">Cytochrome P450</fullName>
    </recommendedName>
</protein>
<dbReference type="InterPro" id="IPR036396">
    <property type="entry name" value="Cyt_P450_sf"/>
</dbReference>
<evidence type="ECO:0000256" key="1">
    <source>
        <dbReference type="ARBA" id="ARBA00010617"/>
    </source>
</evidence>
<dbReference type="InterPro" id="IPR001128">
    <property type="entry name" value="Cyt_P450"/>
</dbReference>
<evidence type="ECO:0000256" key="2">
    <source>
        <dbReference type="ARBA" id="ARBA00022617"/>
    </source>
</evidence>
<dbReference type="GO" id="GO:0008395">
    <property type="term" value="F:steroid hydroxylase activity"/>
    <property type="evidence" value="ECO:0007669"/>
    <property type="project" value="TreeGrafter"/>
</dbReference>
<feature type="transmembrane region" description="Helical" evidence="7">
    <location>
        <begin position="7"/>
        <end position="28"/>
    </location>
</feature>
<feature type="binding site" description="axial binding residue" evidence="6">
    <location>
        <position position="381"/>
    </location>
    <ligand>
        <name>heme</name>
        <dbReference type="ChEBI" id="CHEBI:30413"/>
    </ligand>
    <ligandPart>
        <name>Fe</name>
        <dbReference type="ChEBI" id="CHEBI:18248"/>
    </ligandPart>
</feature>
<dbReference type="InterPro" id="IPR002403">
    <property type="entry name" value="Cyt_P450_E_grp-IV"/>
</dbReference>
<reference evidence="8" key="1">
    <citation type="submission" date="2021-02" db="EMBL/GenBank/DDBJ databases">
        <authorList>
            <person name="Nowell W R."/>
        </authorList>
    </citation>
    <scope>NUCLEOTIDE SEQUENCE</scope>
</reference>
<evidence type="ECO:0000313" key="10">
    <source>
        <dbReference type="Proteomes" id="UP000677228"/>
    </source>
</evidence>
<dbReference type="EMBL" id="CAJNOK010017315">
    <property type="protein sequence ID" value="CAF1261739.1"/>
    <property type="molecule type" value="Genomic_DNA"/>
</dbReference>
<name>A0A8S2EMB7_9BILA</name>
<keyword evidence="7" id="KW-0472">Membrane</keyword>
<dbReference type="Proteomes" id="UP000677228">
    <property type="component" value="Unassembled WGS sequence"/>
</dbReference>
<accession>A0A8S2EMB7</accession>
<feature type="transmembrane region" description="Helical" evidence="7">
    <location>
        <begin position="234"/>
        <end position="254"/>
    </location>
</feature>
<evidence type="ECO:0000256" key="6">
    <source>
        <dbReference type="PIRSR" id="PIRSR602403-1"/>
    </source>
</evidence>
<dbReference type="Gene3D" id="1.10.630.10">
    <property type="entry name" value="Cytochrome P450"/>
    <property type="match status" value="1"/>
</dbReference>
<keyword evidence="7" id="KW-0812">Transmembrane</keyword>
<keyword evidence="5" id="KW-0443">Lipid metabolism</keyword>
<keyword evidence="7" id="KW-1133">Transmembrane helix</keyword>
<keyword evidence="3 6" id="KW-0479">Metal-binding</keyword>
<evidence type="ECO:0000256" key="3">
    <source>
        <dbReference type="ARBA" id="ARBA00022723"/>
    </source>
</evidence>
<organism evidence="8 10">
    <name type="scientific">Didymodactylos carnosus</name>
    <dbReference type="NCBI Taxonomy" id="1234261"/>
    <lineage>
        <taxon>Eukaryota</taxon>
        <taxon>Metazoa</taxon>
        <taxon>Spiralia</taxon>
        <taxon>Gnathifera</taxon>
        <taxon>Rotifera</taxon>
        <taxon>Eurotatoria</taxon>
        <taxon>Bdelloidea</taxon>
        <taxon>Philodinida</taxon>
        <taxon>Philodinidae</taxon>
        <taxon>Didymodactylos</taxon>
    </lineage>
</organism>
<dbReference type="GO" id="GO:0006699">
    <property type="term" value="P:bile acid biosynthetic process"/>
    <property type="evidence" value="ECO:0007669"/>
    <property type="project" value="TreeGrafter"/>
</dbReference>
<dbReference type="Proteomes" id="UP000682733">
    <property type="component" value="Unassembled WGS sequence"/>
</dbReference>
<dbReference type="PRINTS" id="PR00465">
    <property type="entry name" value="EP450IV"/>
</dbReference>
<keyword evidence="5" id="KW-0753">Steroid metabolism</keyword>
<comment type="similarity">
    <text evidence="1">Belongs to the cytochrome P450 family.</text>
</comment>
<dbReference type="AlphaFoldDB" id="A0A8S2EMB7"/>
<gene>
    <name evidence="8" type="ORF">OVA965_LOCUS26761</name>
    <name evidence="9" type="ORF">TMI583_LOCUS27501</name>
</gene>
<evidence type="ECO:0000256" key="5">
    <source>
        <dbReference type="ARBA" id="ARBA00023221"/>
    </source>
</evidence>
<evidence type="ECO:0000313" key="9">
    <source>
        <dbReference type="EMBL" id="CAF4068243.1"/>
    </source>
</evidence>
<dbReference type="GO" id="GO:0042632">
    <property type="term" value="P:cholesterol homeostasis"/>
    <property type="evidence" value="ECO:0007669"/>
    <property type="project" value="TreeGrafter"/>
</dbReference>
<comment type="cofactor">
    <cofactor evidence="6">
        <name>heme</name>
        <dbReference type="ChEBI" id="CHEBI:30413"/>
    </cofactor>
</comment>